<dbReference type="GO" id="GO:0003824">
    <property type="term" value="F:catalytic activity"/>
    <property type="evidence" value="ECO:0007669"/>
    <property type="project" value="InterPro"/>
</dbReference>
<feature type="non-terminal residue" evidence="6">
    <location>
        <position position="1979"/>
    </location>
</feature>
<dbReference type="InterPro" id="IPR045851">
    <property type="entry name" value="AMP-bd_C_sf"/>
</dbReference>
<evidence type="ECO:0000259" key="5">
    <source>
        <dbReference type="PROSITE" id="PS50075"/>
    </source>
</evidence>
<dbReference type="Gene3D" id="3.30.559.30">
    <property type="entry name" value="Nonribosomal peptide synthetase, condensation domain"/>
    <property type="match status" value="3"/>
</dbReference>
<dbReference type="Pfam" id="PF00550">
    <property type="entry name" value="PP-binding"/>
    <property type="match status" value="1"/>
</dbReference>
<dbReference type="Gene3D" id="3.30.559.10">
    <property type="entry name" value="Chloramphenicol acetyltransferase-like domain"/>
    <property type="match status" value="2"/>
</dbReference>
<dbReference type="SMART" id="SM00823">
    <property type="entry name" value="PKS_PP"/>
    <property type="match status" value="1"/>
</dbReference>
<dbReference type="InterPro" id="IPR009081">
    <property type="entry name" value="PP-bd_ACP"/>
</dbReference>
<dbReference type="InterPro" id="IPR020806">
    <property type="entry name" value="PKS_PP-bd"/>
</dbReference>
<dbReference type="EMBL" id="MRBO01000539">
    <property type="protein sequence ID" value="KAB2583539.1"/>
    <property type="molecule type" value="Genomic_DNA"/>
</dbReference>
<dbReference type="PROSITE" id="PS00012">
    <property type="entry name" value="PHOSPHOPANTETHEINE"/>
    <property type="match status" value="1"/>
</dbReference>
<keyword evidence="3" id="KW-0597">Phosphoprotein</keyword>
<dbReference type="InterPro" id="IPR025110">
    <property type="entry name" value="AMP-bd_C"/>
</dbReference>
<evidence type="ECO:0000256" key="3">
    <source>
        <dbReference type="ARBA" id="ARBA00022553"/>
    </source>
</evidence>
<accession>A0A5N5DZJ5</accession>
<comment type="caution">
    <text evidence="6">The sequence shown here is derived from an EMBL/GenBank/DDBJ whole genome shotgun (WGS) entry which is preliminary data.</text>
</comment>
<dbReference type="GO" id="GO:0043041">
    <property type="term" value="P:amino acid activation for nonribosomal peptide biosynthetic process"/>
    <property type="evidence" value="ECO:0007669"/>
    <property type="project" value="TreeGrafter"/>
</dbReference>
<dbReference type="InterPro" id="IPR006162">
    <property type="entry name" value="Ppantetheine_attach_site"/>
</dbReference>
<feature type="domain" description="Cyclic nucleotide-binding" evidence="4">
    <location>
        <begin position="1476"/>
        <end position="1510"/>
    </location>
</feature>
<dbReference type="PROSITE" id="PS50042">
    <property type="entry name" value="CNMP_BINDING_3"/>
    <property type="match status" value="1"/>
</dbReference>
<sequence length="1979" mass="213468">MDTDKRIDPLTGSRSLPAGAFPLSAVQRSMWFAQQLHPTVPYFIAQYIEFHGDLDMQLLSRAAVEAAHEFESPFLRLMYPDGEPCQIVDFTIDPGIDYFDFRERENPRQAASEWMDNDYATTLDLTRDRLVEMTILQTGDRDYLWYTRIHHVALDGYSGMTIVNRIAAIYTAAVEGREPAVNKALDVTTLSELDQKYRESSRFEADREYWARRVSGVEHGSTLATREGPPTARSELVSAAMSANSLAALDEWNSRSGATAAAVLISALACYLSRNTGYDDVLINLPVSARTTAPLQRSGGMLVNVAPLHIHVDPDESVDDLVGRVQLELLGALRHQRCSLEDIRRDAGLAVGDARLSGPMMNVMLFRQEITLGSLTGEFHIVTSGPVEDLLVNVYQSGDPAQTLIDFRGNPNRYGHDELVEHHRAFTELVAELTAAPAGTPMNRIHPASAEAGARSAQRRETERFWAGYLGDSDEGSALGLERIDAESEPTTTNRLSFPLDPAVAELARTEDVSLFAVVHAAFAALLSRSTERRDVLIGTRTEWGTSPLRCEVDPAAPFDEFVSFLARERDTLLVRSAAGIPELPELHVHLNDGSQETTIAGLDVAIDVHADTGALEVAYSTQHYAESTVQAFLSRLVRILAGAAAAPRTSVGDLDLLDEFERESLVPAQGATASAPLTLPDILRRAAAVNPDAPALVFGDREVSYRELDAESNTLARELINRGVGPGTYVALALSRSIESVTATWAVAKTGGAFLPIDPHYPEDRIRHMLTDSGAVVGISVGEHHAGLADSVDWLLLDEFSTDEPNAYRSDAPLDDGERRSRVRYDDPAYLIYTSGSTGVPKGVVVSHRGLSSFADEERIRFGVEPGDRTLHFSSPSFDASVLELLLAFGGAATMVIAPPTVYGGDELAQVMRVGRVTHAFVTPAALATVDPAGLPDLRVVVTGGDACSPALVDQWSHGRSMFNAYGPTETTVVATLTGPLSSDVPVTIGKPMRGAAAVLLDSRLQPVPIGVAGELYVSGIGLARGYHARATITAERFVADPNGVAGERMYRTGDLARWNGAGELEYLGRSDFQIKIRGFRVELGEIDDVLRRHPSVAQAVTAGVSGPSGETLLAAYVTAAEGTHIDNSELIAHAGSSLAAHMVPSRIVVLDSIPLTPAGKIDRKALPDIDSAGGTAEYRAPETSTEKRISAVFCDLLGITRAGADDSFFDLGGDSLIATRVVSRVNGALGTTLSVLDLFEAPTVSALAARADLADSRNTRAPALTRIDRPDRIPVSLAQQRMWLTNQLDPSSPAYNIPIAVSMTGDLDVDALFTALRDVIVRHEVLRTVFPESARGPVQHVLGVDEMFDHLEVETVPAAAAAARASELARAGFDVSESVPIRATLLEVNEREHTLVLVVHHIAADGLSMAPLARDVMVAYASRASGRVPAWLPLEVQYGDFSEWQRGALGEASDPDSILAEQLRFWSHTLAERGELAELPMDHPRPAGVSLRGGDLDFRIDSATYRRVGEIAARCDVSVFMVIHAALAVLLSRECGANDITIGTPVAGRSERALDDVVGMFVNTVVLRTVLDGGLTFGEVLTRVRDVDVAALQHTEVPYDVLVESLAERQAPLFQVMLVMQGAAPAEVTLPELDVTVDELSTGAAKFDLQVILTDRGDHLDGQLNYASQLFDSDTMSGLADRFTMLLDAVAADPESIVGDVDLTAVGEAELVLERWNATEHAVPITTLSDLVAEQAARTPEGAALIYGERTLTYAEFDARVSELARTLIAHGVGPDMRVAVSIRRSPELLVAVHAVIRAGAAYVPVDPDHPAERIAYVFDIAAPICVLSRPQDHGALPARVPIVDVDLDRPVSTTVPITDADRIRPLLPDNAAYVIFTSGSTGRPKGVAVSHRSIVNRLLWMQDAYPLHASDVVLHKTPVTFDVSVWELFWPLQTGAQLVIAEPEGHRDPGYLSALMAEKGVTTAHFVPSMLAEFVA</sequence>
<dbReference type="CDD" id="cd19540">
    <property type="entry name" value="LCL_NRPS-like"/>
    <property type="match status" value="1"/>
</dbReference>
<evidence type="ECO:0000313" key="7">
    <source>
        <dbReference type="Proteomes" id="UP000325576"/>
    </source>
</evidence>
<dbReference type="InterPro" id="IPR020845">
    <property type="entry name" value="AMP-binding_CS"/>
</dbReference>
<dbReference type="SUPFAM" id="SSF52777">
    <property type="entry name" value="CoA-dependent acyltransferases"/>
    <property type="match status" value="5"/>
</dbReference>
<evidence type="ECO:0000256" key="2">
    <source>
        <dbReference type="ARBA" id="ARBA00022450"/>
    </source>
</evidence>
<dbReference type="Gene3D" id="3.40.50.12780">
    <property type="entry name" value="N-terminal domain of ligase-like"/>
    <property type="match status" value="1"/>
</dbReference>
<dbReference type="GO" id="GO:0031177">
    <property type="term" value="F:phosphopantetheine binding"/>
    <property type="evidence" value="ECO:0007669"/>
    <property type="project" value="InterPro"/>
</dbReference>
<dbReference type="PANTHER" id="PTHR45527:SF1">
    <property type="entry name" value="FATTY ACID SYNTHASE"/>
    <property type="match status" value="1"/>
</dbReference>
<dbReference type="FunFam" id="2.30.38.10:FF:000001">
    <property type="entry name" value="Non-ribosomal peptide synthetase PvdI"/>
    <property type="match status" value="1"/>
</dbReference>
<dbReference type="InterPro" id="IPR000873">
    <property type="entry name" value="AMP-dep_synth/lig_dom"/>
</dbReference>
<dbReference type="InterPro" id="IPR042099">
    <property type="entry name" value="ANL_N_sf"/>
</dbReference>
<dbReference type="Gene3D" id="3.30.300.30">
    <property type="match status" value="1"/>
</dbReference>
<dbReference type="FunFam" id="3.40.50.980:FF:000001">
    <property type="entry name" value="Non-ribosomal peptide synthetase"/>
    <property type="match status" value="2"/>
</dbReference>
<dbReference type="FunFam" id="1.10.1200.10:FF:000005">
    <property type="entry name" value="Nonribosomal peptide synthetase 1"/>
    <property type="match status" value="1"/>
</dbReference>
<dbReference type="InterPro" id="IPR023213">
    <property type="entry name" value="CAT-like_dom_sf"/>
</dbReference>
<dbReference type="GO" id="GO:0008610">
    <property type="term" value="P:lipid biosynthetic process"/>
    <property type="evidence" value="ECO:0007669"/>
    <property type="project" value="UniProtKB-ARBA"/>
</dbReference>
<dbReference type="Pfam" id="PF00501">
    <property type="entry name" value="AMP-binding"/>
    <property type="match status" value="2"/>
</dbReference>
<dbReference type="PANTHER" id="PTHR45527">
    <property type="entry name" value="NONRIBOSOMAL PEPTIDE SYNTHETASE"/>
    <property type="match status" value="1"/>
</dbReference>
<reference evidence="6 7" key="1">
    <citation type="journal article" date="2017" name="Poromechanics V (2013)">
        <title>Genomic Characterization of the Arsenic-Tolerant Actinobacterium, &lt;i&gt;Rhodococcus erythropolis&lt;/i&gt; S43.</title>
        <authorList>
            <person name="Retamal-Morales G."/>
            <person name="Mehnert M."/>
            <person name="Schwabe R."/>
            <person name="Tischler D."/>
            <person name="Schloemann M."/>
            <person name="Levican G.J."/>
        </authorList>
    </citation>
    <scope>NUCLEOTIDE SEQUENCE [LARGE SCALE GENOMIC DNA]</scope>
    <source>
        <strain evidence="6 7">S43</strain>
    </source>
</reference>
<dbReference type="PROSITE" id="PS50075">
    <property type="entry name" value="CARRIER"/>
    <property type="match status" value="1"/>
</dbReference>
<dbReference type="Gene3D" id="2.30.38.10">
    <property type="entry name" value="Luciferase, Domain 3"/>
    <property type="match status" value="1"/>
</dbReference>
<dbReference type="Proteomes" id="UP000325576">
    <property type="component" value="Unassembled WGS sequence"/>
</dbReference>
<protein>
    <submittedName>
        <fullName evidence="6">Non-ribosomal peptide synthetase</fullName>
    </submittedName>
</protein>
<dbReference type="Gene3D" id="3.40.50.980">
    <property type="match status" value="2"/>
</dbReference>
<dbReference type="Pfam" id="PF00668">
    <property type="entry name" value="Condensation"/>
    <property type="match status" value="2"/>
</dbReference>
<evidence type="ECO:0000313" key="6">
    <source>
        <dbReference type="EMBL" id="KAB2583539.1"/>
    </source>
</evidence>
<dbReference type="GO" id="GO:0005737">
    <property type="term" value="C:cytoplasm"/>
    <property type="evidence" value="ECO:0007669"/>
    <property type="project" value="TreeGrafter"/>
</dbReference>
<dbReference type="InterPro" id="IPR036736">
    <property type="entry name" value="ACP-like_sf"/>
</dbReference>
<dbReference type="NCBIfam" id="TIGR01733">
    <property type="entry name" value="AA-adenyl-dom"/>
    <property type="match status" value="1"/>
</dbReference>
<dbReference type="GO" id="GO:0044550">
    <property type="term" value="P:secondary metabolite biosynthetic process"/>
    <property type="evidence" value="ECO:0007669"/>
    <property type="project" value="TreeGrafter"/>
</dbReference>
<dbReference type="UniPathway" id="UPA00011"/>
<organism evidence="6 7">
    <name type="scientific">Rhodococcus erythropolis</name>
    <name type="common">Arthrobacter picolinophilus</name>
    <dbReference type="NCBI Taxonomy" id="1833"/>
    <lineage>
        <taxon>Bacteria</taxon>
        <taxon>Bacillati</taxon>
        <taxon>Actinomycetota</taxon>
        <taxon>Actinomycetes</taxon>
        <taxon>Mycobacteriales</taxon>
        <taxon>Nocardiaceae</taxon>
        <taxon>Rhodococcus</taxon>
        <taxon>Rhodococcus erythropolis group</taxon>
    </lineage>
</organism>
<evidence type="ECO:0000259" key="4">
    <source>
        <dbReference type="PROSITE" id="PS50042"/>
    </source>
</evidence>
<dbReference type="SUPFAM" id="SSF56801">
    <property type="entry name" value="Acetyl-CoA synthetase-like"/>
    <property type="match status" value="2"/>
</dbReference>
<dbReference type="InterPro" id="IPR000595">
    <property type="entry name" value="cNMP-bd_dom"/>
</dbReference>
<dbReference type="SUPFAM" id="SSF47336">
    <property type="entry name" value="ACP-like"/>
    <property type="match status" value="1"/>
</dbReference>
<dbReference type="InterPro" id="IPR010071">
    <property type="entry name" value="AA_adenyl_dom"/>
</dbReference>
<dbReference type="Gene3D" id="1.10.1200.10">
    <property type="entry name" value="ACP-like"/>
    <property type="match status" value="1"/>
</dbReference>
<keyword evidence="2" id="KW-0596">Phosphopantetheine</keyword>
<proteinExistence type="predicted"/>
<dbReference type="InterPro" id="IPR001242">
    <property type="entry name" value="Condensation_dom"/>
</dbReference>
<comment type="cofactor">
    <cofactor evidence="1">
        <name>pantetheine 4'-phosphate</name>
        <dbReference type="ChEBI" id="CHEBI:47942"/>
    </cofactor>
</comment>
<dbReference type="PROSITE" id="PS00455">
    <property type="entry name" value="AMP_BINDING"/>
    <property type="match status" value="2"/>
</dbReference>
<name>A0A5N5DZJ5_RHOER</name>
<evidence type="ECO:0000256" key="1">
    <source>
        <dbReference type="ARBA" id="ARBA00001957"/>
    </source>
</evidence>
<gene>
    <name evidence="6" type="ORF">BS297_20125</name>
</gene>
<dbReference type="Pfam" id="PF13193">
    <property type="entry name" value="AMP-binding_C"/>
    <property type="match status" value="1"/>
</dbReference>
<feature type="domain" description="Carrier" evidence="5">
    <location>
        <begin position="1182"/>
        <end position="1257"/>
    </location>
</feature>